<keyword evidence="2" id="KW-0472">Membrane</keyword>
<feature type="compositionally biased region" description="Low complexity" evidence="1">
    <location>
        <begin position="221"/>
        <end position="233"/>
    </location>
</feature>
<sequence>MRKWRRSARKRSWKKLSERFRCWRAAMRRHNRRRPVMRNLWNFGMLLCCWGTAWYWAMNYGGRSAWFCFYGAGLLFIYMGVGLWGMARTGRIRLRSDQTRAWSGEALKLDGQLMLGRGWVPSGWLMLEARWSSTVAGHRPIVVREVVRSSLSGTAAFTFHVPALPRGLYVLDHVHLKVSDAFGLLQFSRRATAGAHRLLVLPQPLTPAARPAAGAGDGVPRRTTPAAQQRQAASPFPYGTRPYTPGDPMNRIHWRSTARTGTLRAKETEQPEPDRLLVCVDAAGGRSNAAAFESALRAAGGLALPALQQGLSVRLAANDRQGQVREARGRESLPQLLELLAQLSCDGEHPVAALVQREALQAGAGIVVVTAQPDEQLLRLLCRLRPRAVHLVYIHGEGMPPDAVQVWRRQAGSAGVGFTAVSAARAGRTAEGGEGHGQAADPTAAGA</sequence>
<dbReference type="PANTHER" id="PTHR34351">
    <property type="entry name" value="SLR1927 PROTEIN-RELATED"/>
    <property type="match status" value="1"/>
</dbReference>
<dbReference type="EMBL" id="NMQW01000014">
    <property type="protein sequence ID" value="OXM86495.1"/>
    <property type="molecule type" value="Genomic_DNA"/>
</dbReference>
<comment type="caution">
    <text evidence="4">The sequence shown here is derived from an EMBL/GenBank/DDBJ whole genome shotgun (WGS) entry which is preliminary data.</text>
</comment>
<organism evidence="4 5">
    <name type="scientific">Paenibacillus rigui</name>
    <dbReference type="NCBI Taxonomy" id="554312"/>
    <lineage>
        <taxon>Bacteria</taxon>
        <taxon>Bacillati</taxon>
        <taxon>Bacillota</taxon>
        <taxon>Bacilli</taxon>
        <taxon>Bacillales</taxon>
        <taxon>Paenibacillaceae</taxon>
        <taxon>Paenibacillus</taxon>
    </lineage>
</organism>
<evidence type="ECO:0000256" key="2">
    <source>
        <dbReference type="SAM" id="Phobius"/>
    </source>
</evidence>
<dbReference type="InterPro" id="IPR002881">
    <property type="entry name" value="DUF58"/>
</dbReference>
<keyword evidence="2" id="KW-0812">Transmembrane</keyword>
<feature type="transmembrane region" description="Helical" evidence="2">
    <location>
        <begin position="64"/>
        <end position="86"/>
    </location>
</feature>
<feature type="domain" description="DUF58" evidence="3">
    <location>
        <begin position="240"/>
        <end position="348"/>
    </location>
</feature>
<keyword evidence="2" id="KW-1133">Transmembrane helix</keyword>
<evidence type="ECO:0000313" key="5">
    <source>
        <dbReference type="Proteomes" id="UP000215509"/>
    </source>
</evidence>
<dbReference type="AlphaFoldDB" id="A0A229UTK2"/>
<feature type="region of interest" description="Disordered" evidence="1">
    <location>
        <begin position="427"/>
        <end position="447"/>
    </location>
</feature>
<name>A0A229UTK2_9BACL</name>
<feature type="region of interest" description="Disordered" evidence="1">
    <location>
        <begin position="209"/>
        <end position="251"/>
    </location>
</feature>
<evidence type="ECO:0000256" key="1">
    <source>
        <dbReference type="SAM" id="MobiDB-lite"/>
    </source>
</evidence>
<dbReference type="Proteomes" id="UP000215509">
    <property type="component" value="Unassembled WGS sequence"/>
</dbReference>
<proteinExistence type="predicted"/>
<feature type="transmembrane region" description="Helical" evidence="2">
    <location>
        <begin position="39"/>
        <end position="58"/>
    </location>
</feature>
<accession>A0A229UTK2</accession>
<keyword evidence="5" id="KW-1185">Reference proteome</keyword>
<evidence type="ECO:0000259" key="3">
    <source>
        <dbReference type="Pfam" id="PF01882"/>
    </source>
</evidence>
<protein>
    <recommendedName>
        <fullName evidence="3">DUF58 domain-containing protein</fullName>
    </recommendedName>
</protein>
<reference evidence="4 5" key="1">
    <citation type="submission" date="2017-07" db="EMBL/GenBank/DDBJ databases">
        <title>Genome sequencing and assembly of Paenibacillus rigui.</title>
        <authorList>
            <person name="Mayilraj S."/>
        </authorList>
    </citation>
    <scope>NUCLEOTIDE SEQUENCE [LARGE SCALE GENOMIC DNA]</scope>
    <source>
        <strain evidence="4 5">JCM 16352</strain>
    </source>
</reference>
<evidence type="ECO:0000313" key="4">
    <source>
        <dbReference type="EMBL" id="OXM86495.1"/>
    </source>
</evidence>
<dbReference type="Pfam" id="PF01882">
    <property type="entry name" value="DUF58"/>
    <property type="match status" value="1"/>
</dbReference>
<dbReference type="OrthoDB" id="140416at2"/>
<dbReference type="PANTHER" id="PTHR34351:SF2">
    <property type="entry name" value="DUF58 DOMAIN-CONTAINING PROTEIN"/>
    <property type="match status" value="1"/>
</dbReference>
<gene>
    <name evidence="4" type="ORF">CF651_09995</name>
</gene>